<sequence length="363" mass="40682">MPDINGAWHLFLSLAPNCSGTLWILSSLRQRTKRNSSQSSFAGGIPGSARTLLAPNLARMTDLPSPLPSLGHRRISSPDNGAVRTDLLERVVVTTDASLQGWGAHCRGHLAQGVWTSVESRRSINWLELRAIYLALRTFHHLVSNSHVLVLTDNITAKAHVNHQGGTRSLSLMSEVLRLGLWSEIHLASLRAEHISGVTNLQADWLSRQRLDHAEWRLNPRLFHQITTRFGMPVLDLFATLDNAQLPRFISRFPSAQAEAVDALRSPWPPGLLYAFPPVSLLPRVIRKLLMEQAEIILVAPHWPRRPWFADLVSLSITQPWQLPQPQDALTQGTLRHPDLQWLRLTTWRLSGTCLGRSASLQT</sequence>
<organism evidence="1 2">
    <name type="scientific">Pantherophis guttatus</name>
    <name type="common">Corn snake</name>
    <name type="synonym">Elaphe guttata</name>
    <dbReference type="NCBI Taxonomy" id="94885"/>
    <lineage>
        <taxon>Eukaryota</taxon>
        <taxon>Metazoa</taxon>
        <taxon>Chordata</taxon>
        <taxon>Craniata</taxon>
        <taxon>Vertebrata</taxon>
        <taxon>Euteleostomi</taxon>
        <taxon>Lepidosauria</taxon>
        <taxon>Squamata</taxon>
        <taxon>Bifurcata</taxon>
        <taxon>Unidentata</taxon>
        <taxon>Episquamata</taxon>
        <taxon>Toxicofera</taxon>
        <taxon>Serpentes</taxon>
        <taxon>Colubroidea</taxon>
        <taxon>Colubridae</taxon>
        <taxon>Colubrinae</taxon>
        <taxon>Pantherophis</taxon>
    </lineage>
</organism>
<evidence type="ECO:0000313" key="2">
    <source>
        <dbReference type="RefSeq" id="XP_060548605.1"/>
    </source>
</evidence>
<dbReference type="PANTHER" id="PTHR33050:SF7">
    <property type="entry name" value="RIBONUCLEASE H"/>
    <property type="match status" value="1"/>
</dbReference>
<reference evidence="2" key="1">
    <citation type="submission" date="2025-08" db="UniProtKB">
        <authorList>
            <consortium name="RefSeq"/>
        </authorList>
    </citation>
    <scope>IDENTIFICATION</scope>
    <source>
        <tissue evidence="2">Blood</tissue>
    </source>
</reference>
<keyword evidence="1" id="KW-1185">Reference proteome</keyword>
<dbReference type="InterPro" id="IPR052055">
    <property type="entry name" value="Hepadnavirus_pol/RT"/>
</dbReference>
<evidence type="ECO:0000313" key="1">
    <source>
        <dbReference type="Proteomes" id="UP001652622"/>
    </source>
</evidence>
<dbReference type="Proteomes" id="UP001652622">
    <property type="component" value="Unplaced"/>
</dbReference>
<protein>
    <submittedName>
        <fullName evidence="2">Uncharacterized protein LOC132712109</fullName>
    </submittedName>
</protein>
<name>A0ABM3ZJQ2_PANGU</name>
<accession>A0ABM3ZJQ2</accession>
<dbReference type="SUPFAM" id="SSF56672">
    <property type="entry name" value="DNA/RNA polymerases"/>
    <property type="match status" value="1"/>
</dbReference>
<dbReference type="InterPro" id="IPR043502">
    <property type="entry name" value="DNA/RNA_pol_sf"/>
</dbReference>
<dbReference type="PANTHER" id="PTHR33050">
    <property type="entry name" value="REVERSE TRANSCRIPTASE DOMAIN-CONTAINING PROTEIN"/>
    <property type="match status" value="1"/>
</dbReference>
<dbReference type="GeneID" id="132712109"/>
<gene>
    <name evidence="2" type="primary">LOC132712109</name>
</gene>
<dbReference type="RefSeq" id="XP_060548605.1">
    <property type="nucleotide sequence ID" value="XM_060692622.1"/>
</dbReference>
<dbReference type="CDD" id="cd09275">
    <property type="entry name" value="RNase_HI_RT_DIRS1"/>
    <property type="match status" value="1"/>
</dbReference>
<proteinExistence type="predicted"/>